<organism evidence="1 2">
    <name type="scientific">Mycena maculata</name>
    <dbReference type="NCBI Taxonomy" id="230809"/>
    <lineage>
        <taxon>Eukaryota</taxon>
        <taxon>Fungi</taxon>
        <taxon>Dikarya</taxon>
        <taxon>Basidiomycota</taxon>
        <taxon>Agaricomycotina</taxon>
        <taxon>Agaricomycetes</taxon>
        <taxon>Agaricomycetidae</taxon>
        <taxon>Agaricales</taxon>
        <taxon>Marasmiineae</taxon>
        <taxon>Mycenaceae</taxon>
        <taxon>Mycena</taxon>
    </lineage>
</organism>
<proteinExistence type="predicted"/>
<dbReference type="AlphaFoldDB" id="A0AAD7HSC6"/>
<sequence length="241" mass="27151">MTIALERDHKNRCHLFEGDRKLSTIFAKSLGPGTVNDPTLSLSDKVIQWNFLNTHNHNLIASAALKNDPNIAKTFNVGIFLRLVENRIGSNYDHRTFIIDQVWLFARDASNKFAKETEWVKGNVPHTDVASDPPPGWVEYAWENHTMMSGLKGQSVMGIERPDGTRVPIYKWSMNGHFRRCAPGELADTGGPEESNKPLIGSSRMARMITEWLDHFTHVQNVGLGMSEKKWGGSAPEQRNL</sequence>
<protein>
    <submittedName>
        <fullName evidence="1">Uncharacterized protein</fullName>
    </submittedName>
</protein>
<keyword evidence="2" id="KW-1185">Reference proteome</keyword>
<dbReference type="Proteomes" id="UP001215280">
    <property type="component" value="Unassembled WGS sequence"/>
</dbReference>
<evidence type="ECO:0000313" key="2">
    <source>
        <dbReference type="Proteomes" id="UP001215280"/>
    </source>
</evidence>
<comment type="caution">
    <text evidence="1">The sequence shown here is derived from an EMBL/GenBank/DDBJ whole genome shotgun (WGS) entry which is preliminary data.</text>
</comment>
<dbReference type="EMBL" id="JARJLG010000221">
    <property type="protein sequence ID" value="KAJ7726267.1"/>
    <property type="molecule type" value="Genomic_DNA"/>
</dbReference>
<gene>
    <name evidence="1" type="ORF">DFH07DRAFT_782788</name>
</gene>
<name>A0AAD7HSC6_9AGAR</name>
<reference evidence="1" key="1">
    <citation type="submission" date="2023-03" db="EMBL/GenBank/DDBJ databases">
        <title>Massive genome expansion in bonnet fungi (Mycena s.s.) driven by repeated elements and novel gene families across ecological guilds.</title>
        <authorList>
            <consortium name="Lawrence Berkeley National Laboratory"/>
            <person name="Harder C.B."/>
            <person name="Miyauchi S."/>
            <person name="Viragh M."/>
            <person name="Kuo A."/>
            <person name="Thoen E."/>
            <person name="Andreopoulos B."/>
            <person name="Lu D."/>
            <person name="Skrede I."/>
            <person name="Drula E."/>
            <person name="Henrissat B."/>
            <person name="Morin E."/>
            <person name="Kohler A."/>
            <person name="Barry K."/>
            <person name="LaButti K."/>
            <person name="Morin E."/>
            <person name="Salamov A."/>
            <person name="Lipzen A."/>
            <person name="Mereny Z."/>
            <person name="Hegedus B."/>
            <person name="Baldrian P."/>
            <person name="Stursova M."/>
            <person name="Weitz H."/>
            <person name="Taylor A."/>
            <person name="Grigoriev I.V."/>
            <person name="Nagy L.G."/>
            <person name="Martin F."/>
            <person name="Kauserud H."/>
        </authorList>
    </citation>
    <scope>NUCLEOTIDE SEQUENCE</scope>
    <source>
        <strain evidence="1">CBHHK188m</strain>
    </source>
</reference>
<accession>A0AAD7HSC6</accession>
<evidence type="ECO:0000313" key="1">
    <source>
        <dbReference type="EMBL" id="KAJ7726267.1"/>
    </source>
</evidence>